<keyword evidence="1" id="KW-0175">Coiled coil</keyword>
<sequence length="164" mass="18957">MSRVQQKVTALTRKRGGKSGIFSNMALDESEEVELTKEDIKSIYAELQAISDKLREENHILHEREVKLKERERMLAISQESLQTVADHQVKVKMAALEERLKSELSQMDQALKDKTKENKRLKENFETIKQANDVMKKELLRNVHITLYSKLTFKCIGNATKGK</sequence>
<dbReference type="InterPro" id="IPR038798">
    <property type="entry name" value="CCDC138"/>
</dbReference>
<protein>
    <submittedName>
        <fullName evidence="3">Coiled-coil domain-containing protein 138</fullName>
    </submittedName>
</protein>
<name>A0AAV4ASS3_9GAST</name>
<gene>
    <name evidence="3" type="ORF">PoB_003588900</name>
</gene>
<evidence type="ECO:0000259" key="2">
    <source>
        <dbReference type="Pfam" id="PF21037"/>
    </source>
</evidence>
<organism evidence="3 4">
    <name type="scientific">Plakobranchus ocellatus</name>
    <dbReference type="NCBI Taxonomy" id="259542"/>
    <lineage>
        <taxon>Eukaryota</taxon>
        <taxon>Metazoa</taxon>
        <taxon>Spiralia</taxon>
        <taxon>Lophotrochozoa</taxon>
        <taxon>Mollusca</taxon>
        <taxon>Gastropoda</taxon>
        <taxon>Heterobranchia</taxon>
        <taxon>Euthyneura</taxon>
        <taxon>Panpulmonata</taxon>
        <taxon>Sacoglossa</taxon>
        <taxon>Placobranchoidea</taxon>
        <taxon>Plakobranchidae</taxon>
        <taxon>Plakobranchus</taxon>
    </lineage>
</organism>
<dbReference type="PANTHER" id="PTHR34523:SF1">
    <property type="entry name" value="COILED-COIL DOMAIN-CONTAINING PROTEIN 138"/>
    <property type="match status" value="1"/>
</dbReference>
<feature type="coiled-coil region" evidence="1">
    <location>
        <begin position="94"/>
        <end position="139"/>
    </location>
</feature>
<dbReference type="EMBL" id="BLXT01004061">
    <property type="protein sequence ID" value="GFO09384.1"/>
    <property type="molecule type" value="Genomic_DNA"/>
</dbReference>
<evidence type="ECO:0000256" key="1">
    <source>
        <dbReference type="SAM" id="Coils"/>
    </source>
</evidence>
<dbReference type="AlphaFoldDB" id="A0AAV4ASS3"/>
<comment type="caution">
    <text evidence="3">The sequence shown here is derived from an EMBL/GenBank/DDBJ whole genome shotgun (WGS) entry which is preliminary data.</text>
</comment>
<dbReference type="PANTHER" id="PTHR34523">
    <property type="entry name" value="COILED-COIL DOMAIN-CONTAINING PROTEIN 138"/>
    <property type="match status" value="1"/>
</dbReference>
<evidence type="ECO:0000313" key="3">
    <source>
        <dbReference type="EMBL" id="GFO09384.1"/>
    </source>
</evidence>
<reference evidence="3 4" key="1">
    <citation type="journal article" date="2021" name="Elife">
        <title>Chloroplast acquisition without the gene transfer in kleptoplastic sea slugs, Plakobranchus ocellatus.</title>
        <authorList>
            <person name="Maeda T."/>
            <person name="Takahashi S."/>
            <person name="Yoshida T."/>
            <person name="Shimamura S."/>
            <person name="Takaki Y."/>
            <person name="Nagai Y."/>
            <person name="Toyoda A."/>
            <person name="Suzuki Y."/>
            <person name="Arimoto A."/>
            <person name="Ishii H."/>
            <person name="Satoh N."/>
            <person name="Nishiyama T."/>
            <person name="Hasebe M."/>
            <person name="Maruyama T."/>
            <person name="Minagawa J."/>
            <person name="Obokata J."/>
            <person name="Shigenobu S."/>
        </authorList>
    </citation>
    <scope>NUCLEOTIDE SEQUENCE [LARGE SCALE GENOMIC DNA]</scope>
</reference>
<dbReference type="Proteomes" id="UP000735302">
    <property type="component" value="Unassembled WGS sequence"/>
</dbReference>
<accession>A0AAV4ASS3</accession>
<dbReference type="Pfam" id="PF21037">
    <property type="entry name" value="CCDC138_cc"/>
    <property type="match status" value="1"/>
</dbReference>
<evidence type="ECO:0000313" key="4">
    <source>
        <dbReference type="Proteomes" id="UP000735302"/>
    </source>
</evidence>
<keyword evidence="4" id="KW-1185">Reference proteome</keyword>
<dbReference type="InterPro" id="IPR048751">
    <property type="entry name" value="CCDC138_CC"/>
</dbReference>
<proteinExistence type="predicted"/>
<feature type="domain" description="Coiled-coil-domain-containing protein 138 coiled-coil" evidence="2">
    <location>
        <begin position="117"/>
        <end position="140"/>
    </location>
</feature>